<evidence type="ECO:0000256" key="5">
    <source>
        <dbReference type="SAM" id="SignalP"/>
    </source>
</evidence>
<keyword evidence="8" id="KW-1185">Reference proteome</keyword>
<dbReference type="EMBL" id="ML979135">
    <property type="protein sequence ID" value="KAF1916573.1"/>
    <property type="molecule type" value="Genomic_DNA"/>
</dbReference>
<dbReference type="Proteomes" id="UP000800096">
    <property type="component" value="Unassembled WGS sequence"/>
</dbReference>
<dbReference type="InterPro" id="IPR032382">
    <property type="entry name" value="AltA1"/>
</dbReference>
<evidence type="ECO:0000256" key="2">
    <source>
        <dbReference type="ARBA" id="ARBA00022525"/>
    </source>
</evidence>
<evidence type="ECO:0000256" key="4">
    <source>
        <dbReference type="ARBA" id="ARBA00023157"/>
    </source>
</evidence>
<sequence length="122" mass="13203">MRATTSSVLSFLPLLTTAVPTKCGSLHPTFKFEPINLSSYYTYTSPSASGPKVGYISFTLSNDEVDYVTQCAGVTSMPLGQFYDYQQFECTSPGQSGAQKSSFTFDSNTKILSLNSTWNCGG</sequence>
<comment type="subcellular location">
    <subcellularLocation>
        <location evidence="1">Secreted</location>
    </subcellularLocation>
</comment>
<evidence type="ECO:0000313" key="7">
    <source>
        <dbReference type="EMBL" id="KAF1916573.1"/>
    </source>
</evidence>
<proteinExistence type="predicted"/>
<protein>
    <recommendedName>
        <fullName evidence="6">AA1-like domain-containing protein</fullName>
    </recommendedName>
</protein>
<accession>A0A6A5QMB5</accession>
<feature type="chain" id="PRO_5025334038" description="AA1-like domain-containing protein" evidence="5">
    <location>
        <begin position="19"/>
        <end position="122"/>
    </location>
</feature>
<dbReference type="GO" id="GO:0005576">
    <property type="term" value="C:extracellular region"/>
    <property type="evidence" value="ECO:0007669"/>
    <property type="project" value="UniProtKB-SubCell"/>
</dbReference>
<reference evidence="7" key="1">
    <citation type="journal article" date="2020" name="Stud. Mycol.">
        <title>101 Dothideomycetes genomes: a test case for predicting lifestyles and emergence of pathogens.</title>
        <authorList>
            <person name="Haridas S."/>
            <person name="Albert R."/>
            <person name="Binder M."/>
            <person name="Bloem J."/>
            <person name="Labutti K."/>
            <person name="Salamov A."/>
            <person name="Andreopoulos B."/>
            <person name="Baker S."/>
            <person name="Barry K."/>
            <person name="Bills G."/>
            <person name="Bluhm B."/>
            <person name="Cannon C."/>
            <person name="Castanera R."/>
            <person name="Culley D."/>
            <person name="Daum C."/>
            <person name="Ezra D."/>
            <person name="Gonzalez J."/>
            <person name="Henrissat B."/>
            <person name="Kuo A."/>
            <person name="Liang C."/>
            <person name="Lipzen A."/>
            <person name="Lutzoni F."/>
            <person name="Magnuson J."/>
            <person name="Mondo S."/>
            <person name="Nolan M."/>
            <person name="Ohm R."/>
            <person name="Pangilinan J."/>
            <person name="Park H.-J."/>
            <person name="Ramirez L."/>
            <person name="Alfaro M."/>
            <person name="Sun H."/>
            <person name="Tritt A."/>
            <person name="Yoshinaga Y."/>
            <person name="Zwiers L.-H."/>
            <person name="Turgeon B."/>
            <person name="Goodwin S."/>
            <person name="Spatafora J."/>
            <person name="Crous P."/>
            <person name="Grigoriev I."/>
        </authorList>
    </citation>
    <scope>NUCLEOTIDE SEQUENCE</scope>
    <source>
        <strain evidence="7">HMLAC05119</strain>
    </source>
</reference>
<organism evidence="7 8">
    <name type="scientific">Ampelomyces quisqualis</name>
    <name type="common">Powdery mildew agent</name>
    <dbReference type="NCBI Taxonomy" id="50730"/>
    <lineage>
        <taxon>Eukaryota</taxon>
        <taxon>Fungi</taxon>
        <taxon>Dikarya</taxon>
        <taxon>Ascomycota</taxon>
        <taxon>Pezizomycotina</taxon>
        <taxon>Dothideomycetes</taxon>
        <taxon>Pleosporomycetidae</taxon>
        <taxon>Pleosporales</taxon>
        <taxon>Pleosporineae</taxon>
        <taxon>Phaeosphaeriaceae</taxon>
        <taxon>Ampelomyces</taxon>
    </lineage>
</organism>
<feature type="signal peptide" evidence="5">
    <location>
        <begin position="1"/>
        <end position="18"/>
    </location>
</feature>
<dbReference type="Pfam" id="PF16541">
    <property type="entry name" value="AltA1"/>
    <property type="match status" value="1"/>
</dbReference>
<dbReference type="AlphaFoldDB" id="A0A6A5QMB5"/>
<dbReference type="OrthoDB" id="3539798at2759"/>
<gene>
    <name evidence="7" type="ORF">BDU57DRAFT_516770</name>
</gene>
<keyword evidence="3 5" id="KW-0732">Signal</keyword>
<name>A0A6A5QMB5_AMPQU</name>
<evidence type="ECO:0000313" key="8">
    <source>
        <dbReference type="Proteomes" id="UP000800096"/>
    </source>
</evidence>
<keyword evidence="4" id="KW-1015">Disulfide bond</keyword>
<keyword evidence="2" id="KW-0964">Secreted</keyword>
<evidence type="ECO:0000256" key="3">
    <source>
        <dbReference type="ARBA" id="ARBA00022729"/>
    </source>
</evidence>
<evidence type="ECO:0000256" key="1">
    <source>
        <dbReference type="ARBA" id="ARBA00004613"/>
    </source>
</evidence>
<feature type="domain" description="AA1-like" evidence="6">
    <location>
        <begin position="42"/>
        <end position="120"/>
    </location>
</feature>
<evidence type="ECO:0000259" key="6">
    <source>
        <dbReference type="Pfam" id="PF16541"/>
    </source>
</evidence>